<evidence type="ECO:0000313" key="1">
    <source>
        <dbReference type="EMBL" id="KRF85350.1"/>
    </source>
</evidence>
<dbReference type="Proteomes" id="UP000008792">
    <property type="component" value="Unassembled WGS sequence"/>
</dbReference>
<organism evidence="1 2">
    <name type="scientific">Drosophila virilis</name>
    <name type="common">Fruit fly</name>
    <dbReference type="NCBI Taxonomy" id="7244"/>
    <lineage>
        <taxon>Eukaryota</taxon>
        <taxon>Metazoa</taxon>
        <taxon>Ecdysozoa</taxon>
        <taxon>Arthropoda</taxon>
        <taxon>Hexapoda</taxon>
        <taxon>Insecta</taxon>
        <taxon>Pterygota</taxon>
        <taxon>Neoptera</taxon>
        <taxon>Endopterygota</taxon>
        <taxon>Diptera</taxon>
        <taxon>Brachycera</taxon>
        <taxon>Muscomorpha</taxon>
        <taxon>Ephydroidea</taxon>
        <taxon>Drosophilidae</taxon>
        <taxon>Drosophila</taxon>
    </lineage>
</organism>
<proteinExistence type="predicted"/>
<dbReference type="EMBL" id="CH940665">
    <property type="protein sequence ID" value="KRF85350.1"/>
    <property type="molecule type" value="Genomic_DNA"/>
</dbReference>
<protein>
    <submittedName>
        <fullName evidence="1">Uncharacterized protein</fullName>
    </submittedName>
</protein>
<dbReference type="InParanoid" id="A0A0Q9WME5"/>
<gene>
    <name evidence="1" type="primary">Dvir\GJ26232</name>
    <name evidence="1" type="ORF">Dvir_GJ26232</name>
</gene>
<reference evidence="1 2" key="1">
    <citation type="journal article" date="2007" name="Nature">
        <title>Evolution of genes and genomes on the Drosophila phylogeny.</title>
        <authorList>
            <consortium name="Drosophila 12 Genomes Consortium"/>
            <person name="Clark A.G."/>
            <person name="Eisen M.B."/>
            <person name="Smith D.R."/>
            <person name="Bergman C.M."/>
            <person name="Oliver B."/>
            <person name="Markow T.A."/>
            <person name="Kaufman T.C."/>
            <person name="Kellis M."/>
            <person name="Gelbart W."/>
            <person name="Iyer V.N."/>
            <person name="Pollard D.A."/>
            <person name="Sackton T.B."/>
            <person name="Larracuente A.M."/>
            <person name="Singh N.D."/>
            <person name="Abad J.P."/>
            <person name="Abt D.N."/>
            <person name="Adryan B."/>
            <person name="Aguade M."/>
            <person name="Akashi H."/>
            <person name="Anderson W.W."/>
            <person name="Aquadro C.F."/>
            <person name="Ardell D.H."/>
            <person name="Arguello R."/>
            <person name="Artieri C.G."/>
            <person name="Barbash D.A."/>
            <person name="Barker D."/>
            <person name="Barsanti P."/>
            <person name="Batterham P."/>
            <person name="Batzoglou S."/>
            <person name="Begun D."/>
            <person name="Bhutkar A."/>
            <person name="Blanco E."/>
            <person name="Bosak S.A."/>
            <person name="Bradley R.K."/>
            <person name="Brand A.D."/>
            <person name="Brent M.R."/>
            <person name="Brooks A.N."/>
            <person name="Brown R.H."/>
            <person name="Butlin R.K."/>
            <person name="Caggese C."/>
            <person name="Calvi B.R."/>
            <person name="Bernardo de Carvalho A."/>
            <person name="Caspi A."/>
            <person name="Castrezana S."/>
            <person name="Celniker S.E."/>
            <person name="Chang J.L."/>
            <person name="Chapple C."/>
            <person name="Chatterji S."/>
            <person name="Chinwalla A."/>
            <person name="Civetta A."/>
            <person name="Clifton S.W."/>
            <person name="Comeron J.M."/>
            <person name="Costello J.C."/>
            <person name="Coyne J.A."/>
            <person name="Daub J."/>
            <person name="David R.G."/>
            <person name="Delcher A.L."/>
            <person name="Delehaunty K."/>
            <person name="Do C.B."/>
            <person name="Ebling H."/>
            <person name="Edwards K."/>
            <person name="Eickbush T."/>
            <person name="Evans J.D."/>
            <person name="Filipski A."/>
            <person name="Findeiss S."/>
            <person name="Freyhult E."/>
            <person name="Fulton L."/>
            <person name="Fulton R."/>
            <person name="Garcia A.C."/>
            <person name="Gardiner A."/>
            <person name="Garfield D.A."/>
            <person name="Garvin B.E."/>
            <person name="Gibson G."/>
            <person name="Gilbert D."/>
            <person name="Gnerre S."/>
            <person name="Godfrey J."/>
            <person name="Good R."/>
            <person name="Gotea V."/>
            <person name="Gravely B."/>
            <person name="Greenberg A.J."/>
            <person name="Griffiths-Jones S."/>
            <person name="Gross S."/>
            <person name="Guigo R."/>
            <person name="Gustafson E.A."/>
            <person name="Haerty W."/>
            <person name="Hahn M.W."/>
            <person name="Halligan D.L."/>
            <person name="Halpern A.L."/>
            <person name="Halter G.M."/>
            <person name="Han M.V."/>
            <person name="Heger A."/>
            <person name="Hillier L."/>
            <person name="Hinrichs A.S."/>
            <person name="Holmes I."/>
            <person name="Hoskins R.A."/>
            <person name="Hubisz M.J."/>
            <person name="Hultmark D."/>
            <person name="Huntley M.A."/>
            <person name="Jaffe D.B."/>
            <person name="Jagadeeshan S."/>
            <person name="Jeck W.R."/>
            <person name="Johnson J."/>
            <person name="Jones C.D."/>
            <person name="Jordan W.C."/>
            <person name="Karpen G.H."/>
            <person name="Kataoka E."/>
            <person name="Keightley P.D."/>
            <person name="Kheradpour P."/>
            <person name="Kirkness E.F."/>
            <person name="Koerich L.B."/>
            <person name="Kristiansen K."/>
            <person name="Kudrna D."/>
            <person name="Kulathinal R.J."/>
            <person name="Kumar S."/>
            <person name="Kwok R."/>
            <person name="Lander E."/>
            <person name="Langley C.H."/>
            <person name="Lapoint R."/>
            <person name="Lazzaro B.P."/>
            <person name="Lee S.J."/>
            <person name="Levesque L."/>
            <person name="Li R."/>
            <person name="Lin C.F."/>
            <person name="Lin M.F."/>
            <person name="Lindblad-Toh K."/>
            <person name="Llopart A."/>
            <person name="Long M."/>
            <person name="Low L."/>
            <person name="Lozovsky E."/>
            <person name="Lu J."/>
            <person name="Luo M."/>
            <person name="Machado C.A."/>
            <person name="Makalowski W."/>
            <person name="Marzo M."/>
            <person name="Matsuda M."/>
            <person name="Matzkin L."/>
            <person name="McAllister B."/>
            <person name="McBride C.S."/>
            <person name="McKernan B."/>
            <person name="McKernan K."/>
            <person name="Mendez-Lago M."/>
            <person name="Minx P."/>
            <person name="Mollenhauer M.U."/>
            <person name="Montooth K."/>
            <person name="Mount S.M."/>
            <person name="Mu X."/>
            <person name="Myers E."/>
            <person name="Negre B."/>
            <person name="Newfeld S."/>
            <person name="Nielsen R."/>
            <person name="Noor M.A."/>
            <person name="O'Grady P."/>
            <person name="Pachter L."/>
            <person name="Papaceit M."/>
            <person name="Parisi M.J."/>
            <person name="Parisi M."/>
            <person name="Parts L."/>
            <person name="Pedersen J.S."/>
            <person name="Pesole G."/>
            <person name="Phillippy A.M."/>
            <person name="Ponting C.P."/>
            <person name="Pop M."/>
            <person name="Porcelli D."/>
            <person name="Powell J.R."/>
            <person name="Prohaska S."/>
            <person name="Pruitt K."/>
            <person name="Puig M."/>
            <person name="Quesneville H."/>
            <person name="Ram K.R."/>
            <person name="Rand D."/>
            <person name="Rasmussen M.D."/>
            <person name="Reed L.K."/>
            <person name="Reenan R."/>
            <person name="Reily A."/>
            <person name="Remington K.A."/>
            <person name="Rieger T.T."/>
            <person name="Ritchie M.G."/>
            <person name="Robin C."/>
            <person name="Rogers Y.H."/>
            <person name="Rohde C."/>
            <person name="Rozas J."/>
            <person name="Rubenfield M.J."/>
            <person name="Ruiz A."/>
            <person name="Russo S."/>
            <person name="Salzberg S.L."/>
            <person name="Sanchez-Gracia A."/>
            <person name="Saranga D.J."/>
            <person name="Sato H."/>
            <person name="Schaeffer S.W."/>
            <person name="Schatz M.C."/>
            <person name="Schlenke T."/>
            <person name="Schwartz R."/>
            <person name="Segarra C."/>
            <person name="Singh R.S."/>
            <person name="Sirot L."/>
            <person name="Sirota M."/>
            <person name="Sisneros N.B."/>
            <person name="Smith C.D."/>
            <person name="Smith T.F."/>
            <person name="Spieth J."/>
            <person name="Stage D.E."/>
            <person name="Stark A."/>
            <person name="Stephan W."/>
            <person name="Strausberg R.L."/>
            <person name="Strempel S."/>
            <person name="Sturgill D."/>
            <person name="Sutton G."/>
            <person name="Sutton G.G."/>
            <person name="Tao W."/>
            <person name="Teichmann S."/>
            <person name="Tobari Y.N."/>
            <person name="Tomimura Y."/>
            <person name="Tsolas J.M."/>
            <person name="Valente V.L."/>
            <person name="Venter E."/>
            <person name="Venter J.C."/>
            <person name="Vicario S."/>
            <person name="Vieira F.G."/>
            <person name="Vilella A.J."/>
            <person name="Villasante A."/>
            <person name="Walenz B."/>
            <person name="Wang J."/>
            <person name="Wasserman M."/>
            <person name="Watts T."/>
            <person name="Wilson D."/>
            <person name="Wilson R.K."/>
            <person name="Wing R.A."/>
            <person name="Wolfner M.F."/>
            <person name="Wong A."/>
            <person name="Wong G.K."/>
            <person name="Wu C.I."/>
            <person name="Wu G."/>
            <person name="Yamamoto D."/>
            <person name="Yang H.P."/>
            <person name="Yang S.P."/>
            <person name="Yorke J.A."/>
            <person name="Yoshida K."/>
            <person name="Zdobnov E."/>
            <person name="Zhang P."/>
            <person name="Zhang Y."/>
            <person name="Zimin A.V."/>
            <person name="Baldwin J."/>
            <person name="Abdouelleil A."/>
            <person name="Abdulkadir J."/>
            <person name="Abebe A."/>
            <person name="Abera B."/>
            <person name="Abreu J."/>
            <person name="Acer S.C."/>
            <person name="Aftuck L."/>
            <person name="Alexander A."/>
            <person name="An P."/>
            <person name="Anderson E."/>
            <person name="Anderson S."/>
            <person name="Arachi H."/>
            <person name="Azer M."/>
            <person name="Bachantsang P."/>
            <person name="Barry A."/>
            <person name="Bayul T."/>
            <person name="Berlin A."/>
            <person name="Bessette D."/>
            <person name="Bloom T."/>
            <person name="Blye J."/>
            <person name="Boguslavskiy L."/>
            <person name="Bonnet C."/>
            <person name="Boukhgalter B."/>
            <person name="Bourzgui I."/>
            <person name="Brown A."/>
            <person name="Cahill P."/>
            <person name="Channer S."/>
            <person name="Cheshatsang Y."/>
            <person name="Chuda L."/>
            <person name="Citroen M."/>
            <person name="Collymore A."/>
            <person name="Cooke P."/>
            <person name="Costello M."/>
            <person name="D'Aco K."/>
            <person name="Daza R."/>
            <person name="De Haan G."/>
            <person name="DeGray S."/>
            <person name="DeMaso C."/>
            <person name="Dhargay N."/>
            <person name="Dooley K."/>
            <person name="Dooley E."/>
            <person name="Doricent M."/>
            <person name="Dorje P."/>
            <person name="Dorjee K."/>
            <person name="Dupes A."/>
            <person name="Elong R."/>
            <person name="Falk J."/>
            <person name="Farina A."/>
            <person name="Faro S."/>
            <person name="Ferguson D."/>
            <person name="Fisher S."/>
            <person name="Foley C.D."/>
            <person name="Franke A."/>
            <person name="Friedrich D."/>
            <person name="Gadbois L."/>
            <person name="Gearin G."/>
            <person name="Gearin C.R."/>
            <person name="Giannoukos G."/>
            <person name="Goode T."/>
            <person name="Graham J."/>
            <person name="Grandbois E."/>
            <person name="Grewal S."/>
            <person name="Gyaltsen K."/>
            <person name="Hafez N."/>
            <person name="Hagos B."/>
            <person name="Hall J."/>
            <person name="Henson C."/>
            <person name="Hollinger A."/>
            <person name="Honan T."/>
            <person name="Huard M.D."/>
            <person name="Hughes L."/>
            <person name="Hurhula B."/>
            <person name="Husby M.E."/>
            <person name="Kamat A."/>
            <person name="Kanga B."/>
            <person name="Kashin S."/>
            <person name="Khazanovich D."/>
            <person name="Kisner P."/>
            <person name="Lance K."/>
            <person name="Lara M."/>
            <person name="Lee W."/>
            <person name="Lennon N."/>
            <person name="Letendre F."/>
            <person name="LeVine R."/>
            <person name="Lipovsky A."/>
            <person name="Liu X."/>
            <person name="Liu J."/>
            <person name="Liu S."/>
            <person name="Lokyitsang T."/>
            <person name="Lokyitsang Y."/>
            <person name="Lubonja R."/>
            <person name="Lui A."/>
            <person name="MacDonald P."/>
            <person name="Magnisalis V."/>
            <person name="Maru K."/>
            <person name="Matthews C."/>
            <person name="McCusker W."/>
            <person name="McDonough S."/>
            <person name="Mehta T."/>
            <person name="Meldrim J."/>
            <person name="Meneus L."/>
            <person name="Mihai O."/>
            <person name="Mihalev A."/>
            <person name="Mihova T."/>
            <person name="Mittelman R."/>
            <person name="Mlenga V."/>
            <person name="Montmayeur A."/>
            <person name="Mulrain L."/>
            <person name="Navidi A."/>
            <person name="Naylor J."/>
            <person name="Negash T."/>
            <person name="Nguyen T."/>
            <person name="Nguyen N."/>
            <person name="Nicol R."/>
            <person name="Norbu C."/>
            <person name="Norbu N."/>
            <person name="Novod N."/>
            <person name="O'Neill B."/>
            <person name="Osman S."/>
            <person name="Markiewicz E."/>
            <person name="Oyono O.L."/>
            <person name="Patti C."/>
            <person name="Phunkhang P."/>
            <person name="Pierre F."/>
            <person name="Priest M."/>
            <person name="Raghuraman S."/>
            <person name="Rege F."/>
            <person name="Reyes R."/>
            <person name="Rise C."/>
            <person name="Rogov P."/>
            <person name="Ross K."/>
            <person name="Ryan E."/>
            <person name="Settipalli S."/>
            <person name="Shea T."/>
            <person name="Sherpa N."/>
            <person name="Shi L."/>
            <person name="Shih D."/>
            <person name="Sparrow T."/>
            <person name="Spaulding J."/>
            <person name="Stalker J."/>
            <person name="Stange-Thomann N."/>
            <person name="Stavropoulos S."/>
            <person name="Stone C."/>
            <person name="Strader C."/>
            <person name="Tesfaye S."/>
            <person name="Thomson T."/>
            <person name="Thoulutsang Y."/>
            <person name="Thoulutsang D."/>
            <person name="Topham K."/>
            <person name="Topping I."/>
            <person name="Tsamla T."/>
            <person name="Vassiliev H."/>
            <person name="Vo A."/>
            <person name="Wangchuk T."/>
            <person name="Wangdi T."/>
            <person name="Weiand M."/>
            <person name="Wilkinson J."/>
            <person name="Wilson A."/>
            <person name="Yadav S."/>
            <person name="Young G."/>
            <person name="Yu Q."/>
            <person name="Zembek L."/>
            <person name="Zhong D."/>
            <person name="Zimmer A."/>
            <person name="Zwirko Z."/>
            <person name="Jaffe D.B."/>
            <person name="Alvarez P."/>
            <person name="Brockman W."/>
            <person name="Butler J."/>
            <person name="Chin C."/>
            <person name="Gnerre S."/>
            <person name="Grabherr M."/>
            <person name="Kleber M."/>
            <person name="Mauceli E."/>
            <person name="MacCallum I."/>
        </authorList>
    </citation>
    <scope>NUCLEOTIDE SEQUENCE [LARGE SCALE GENOMIC DNA]</scope>
    <source>
        <strain evidence="2">Tucson 15010-1051.87</strain>
    </source>
</reference>
<evidence type="ECO:0000313" key="2">
    <source>
        <dbReference type="Proteomes" id="UP000008792"/>
    </source>
</evidence>
<name>A0A0Q9WME5_DROVI</name>
<dbReference type="AlphaFoldDB" id="A0A0Q9WME5"/>
<sequence length="79" mass="9172">MDNKVARVTNKKLYETGDIGMLPADASLILSRASKNKNNNWVNRQREETSHIYGRRKQQLPKLCLSRKLEIVQNRGCWS</sequence>
<accession>A0A0Q9WME5</accession>
<keyword evidence="2" id="KW-1185">Reference proteome</keyword>